<name>A0LFK7_SYNFM</name>
<dbReference type="Gene3D" id="3.30.1380.10">
    <property type="match status" value="1"/>
</dbReference>
<evidence type="ECO:0000256" key="10">
    <source>
        <dbReference type="PIRNR" id="PIRNR026671"/>
    </source>
</evidence>
<comment type="cofactor">
    <cofactor evidence="9">
        <name>Zn(2+)</name>
        <dbReference type="ChEBI" id="CHEBI:29105"/>
    </cofactor>
    <text evidence="9">Binds 1 zinc ion per subunit.</text>
</comment>
<evidence type="ECO:0000256" key="4">
    <source>
        <dbReference type="ARBA" id="ARBA00022801"/>
    </source>
</evidence>
<dbReference type="SUPFAM" id="SSF55166">
    <property type="entry name" value="Hedgehog/DD-peptidase"/>
    <property type="match status" value="1"/>
</dbReference>
<dbReference type="CDD" id="cd14817">
    <property type="entry name" value="D-Ala-D-Ala_dipeptidase_VanX"/>
    <property type="match status" value="1"/>
</dbReference>
<evidence type="ECO:0000256" key="1">
    <source>
        <dbReference type="ARBA" id="ARBA00001362"/>
    </source>
</evidence>
<evidence type="ECO:0000256" key="8">
    <source>
        <dbReference type="ARBA" id="ARBA00023316"/>
    </source>
</evidence>
<keyword evidence="13" id="KW-1185">Reference proteome</keyword>
<evidence type="ECO:0000256" key="9">
    <source>
        <dbReference type="HAMAP-Rule" id="MF_01924"/>
    </source>
</evidence>
<dbReference type="GO" id="GO:0008237">
    <property type="term" value="F:metallopeptidase activity"/>
    <property type="evidence" value="ECO:0007669"/>
    <property type="project" value="UniProtKB-KW"/>
</dbReference>
<protein>
    <recommendedName>
        <fullName evidence="9 10">D-alanyl-D-alanine dipeptidase</fullName>
        <shortName evidence="9 10">D-Ala-D-Ala dipeptidase</shortName>
        <ecNumber evidence="9 10">3.4.13.22</ecNumber>
    </recommendedName>
</protein>
<keyword evidence="8 10" id="KW-0961">Cell wall biogenesis/degradation</keyword>
<keyword evidence="7 9" id="KW-0482">Metalloprotease</keyword>
<dbReference type="PANTHER" id="PTHR43126">
    <property type="entry name" value="D-ALANYL-D-ALANINE DIPEPTIDASE"/>
    <property type="match status" value="1"/>
</dbReference>
<dbReference type="PIRSF" id="PIRSF026671">
    <property type="entry name" value="AA_dipeptidase"/>
    <property type="match status" value="1"/>
</dbReference>
<evidence type="ECO:0000256" key="3">
    <source>
        <dbReference type="ARBA" id="ARBA00022723"/>
    </source>
</evidence>
<keyword evidence="4 9" id="KW-0378">Hydrolase</keyword>
<dbReference type="Pfam" id="PF01427">
    <property type="entry name" value="Peptidase_M15"/>
    <property type="match status" value="1"/>
</dbReference>
<dbReference type="AlphaFoldDB" id="A0LFK7"/>
<feature type="active site" description="Proton donor/acceptor" evidence="9">
    <location>
        <position position="213"/>
    </location>
</feature>
<dbReference type="HOGENOM" id="CLU_060744_0_1_7"/>
<dbReference type="EMBL" id="CP000478">
    <property type="protein sequence ID" value="ABK16209.1"/>
    <property type="molecule type" value="Genomic_DNA"/>
</dbReference>
<comment type="function">
    <text evidence="9 10">Catalyzes hydrolysis of the D-alanyl-D-alanine dipeptide.</text>
</comment>
<dbReference type="HAMAP" id="MF_01924">
    <property type="entry name" value="A_A_dipeptidase"/>
    <property type="match status" value="1"/>
</dbReference>
<evidence type="ECO:0000256" key="11">
    <source>
        <dbReference type="SAM" id="SignalP"/>
    </source>
</evidence>
<keyword evidence="5 9" id="KW-0862">Zinc</keyword>
<gene>
    <name evidence="12" type="ordered locus">Sfum_0509</name>
</gene>
<reference evidence="12 13" key="1">
    <citation type="submission" date="2006-10" db="EMBL/GenBank/DDBJ databases">
        <title>Complete sequence of Syntrophobacter fumaroxidans MPOB.</title>
        <authorList>
            <consortium name="US DOE Joint Genome Institute"/>
            <person name="Copeland A."/>
            <person name="Lucas S."/>
            <person name="Lapidus A."/>
            <person name="Barry K."/>
            <person name="Detter J.C."/>
            <person name="Glavina del Rio T."/>
            <person name="Hammon N."/>
            <person name="Israni S."/>
            <person name="Pitluck S."/>
            <person name="Goltsman E.G."/>
            <person name="Martinez M."/>
            <person name="Schmutz J."/>
            <person name="Larimer F."/>
            <person name="Land M."/>
            <person name="Hauser L."/>
            <person name="Kyrpides N."/>
            <person name="Kim E."/>
            <person name="Boone D.R."/>
            <person name="Brockman F."/>
            <person name="Culley D."/>
            <person name="Ferry J."/>
            <person name="Gunsalus R."/>
            <person name="McInerney M.J."/>
            <person name="Morrison M."/>
            <person name="Plugge C."/>
            <person name="Rohlin L."/>
            <person name="Scholten J."/>
            <person name="Sieber J."/>
            <person name="Stams A.J.M."/>
            <person name="Worm P."/>
            <person name="Henstra A.M."/>
            <person name="Richardson P."/>
        </authorList>
    </citation>
    <scope>NUCLEOTIDE SEQUENCE [LARGE SCALE GENOMIC DNA]</scope>
    <source>
        <strain evidence="13">DSM 10017 / MPOB</strain>
    </source>
</reference>
<dbReference type="OrthoDB" id="9801430at2"/>
<feature type="binding site" evidence="9">
    <location>
        <position position="145"/>
    </location>
    <ligand>
        <name>Zn(2+)</name>
        <dbReference type="ChEBI" id="CHEBI:29105"/>
        <note>catalytic</note>
    </ligand>
</feature>
<dbReference type="eggNOG" id="COG2173">
    <property type="taxonomic scope" value="Bacteria"/>
</dbReference>
<dbReference type="FunCoup" id="A0LFK7">
    <property type="interactions" value="84"/>
</dbReference>
<dbReference type="Proteomes" id="UP000001784">
    <property type="component" value="Chromosome"/>
</dbReference>
<accession>A0LFK7</accession>
<dbReference type="GO" id="GO:0006508">
    <property type="term" value="P:proteolysis"/>
    <property type="evidence" value="ECO:0007669"/>
    <property type="project" value="UniProtKB-KW"/>
</dbReference>
<organism evidence="12 13">
    <name type="scientific">Syntrophobacter fumaroxidans (strain DSM 10017 / MPOB)</name>
    <dbReference type="NCBI Taxonomy" id="335543"/>
    <lineage>
        <taxon>Bacteria</taxon>
        <taxon>Pseudomonadati</taxon>
        <taxon>Thermodesulfobacteriota</taxon>
        <taxon>Syntrophobacteria</taxon>
        <taxon>Syntrophobacterales</taxon>
        <taxon>Syntrophobacteraceae</taxon>
        <taxon>Syntrophobacter</taxon>
    </lineage>
</organism>
<keyword evidence="11" id="KW-0732">Signal</keyword>
<feature type="chain" id="PRO_5002626705" description="D-alanyl-D-alanine dipeptidase" evidence="11">
    <location>
        <begin position="26"/>
        <end position="234"/>
    </location>
</feature>
<dbReference type="STRING" id="335543.Sfum_0509"/>
<keyword evidence="2 9" id="KW-0645">Protease</keyword>
<keyword evidence="6 9" id="KW-0224">Dipeptidase</keyword>
<dbReference type="PANTHER" id="PTHR43126:SF1">
    <property type="entry name" value="D-ALANYL-D-ALANINE DIPEPTIDASE"/>
    <property type="match status" value="1"/>
</dbReference>
<evidence type="ECO:0000256" key="2">
    <source>
        <dbReference type="ARBA" id="ARBA00022670"/>
    </source>
</evidence>
<evidence type="ECO:0000313" key="13">
    <source>
        <dbReference type="Proteomes" id="UP000001784"/>
    </source>
</evidence>
<keyword evidence="3 9" id="KW-0479">Metal-binding</keyword>
<proteinExistence type="inferred from homology"/>
<evidence type="ECO:0000256" key="5">
    <source>
        <dbReference type="ARBA" id="ARBA00022833"/>
    </source>
</evidence>
<sequence precursor="true">MFERNSRFLLLLCLFVPFFVPLAVAQEAGLPDGFVYVDEVVPGVNVELRYHTEHNFVGTPIDGYRGARCILTREAAEALKGVQEDLKPFGLGLKIYDGYRPQRAVNHFVRWAQDLSDTRMKQEFYPGVDKADLFKEGYIAEKSSHSRGSTVDLTIVPLEAAESEAELDMGGAFDFFGPESRPDWPLLTPSRRAHRMLLQTLMRNHGFQPYPKEWWHYTLKNEPYPDTVFDFPVQ</sequence>
<evidence type="ECO:0000256" key="7">
    <source>
        <dbReference type="ARBA" id="ARBA00023049"/>
    </source>
</evidence>
<dbReference type="RefSeq" id="WP_011697382.1">
    <property type="nucleotide sequence ID" value="NC_008554.1"/>
</dbReference>
<dbReference type="GO" id="GO:0008270">
    <property type="term" value="F:zinc ion binding"/>
    <property type="evidence" value="ECO:0007669"/>
    <property type="project" value="UniProtKB-UniRule"/>
</dbReference>
<dbReference type="GO" id="GO:0071555">
    <property type="term" value="P:cell wall organization"/>
    <property type="evidence" value="ECO:0007669"/>
    <property type="project" value="UniProtKB-KW"/>
</dbReference>
<evidence type="ECO:0000256" key="6">
    <source>
        <dbReference type="ARBA" id="ARBA00022997"/>
    </source>
</evidence>
<comment type="catalytic activity">
    <reaction evidence="1 9 10">
        <text>D-alanyl-D-alanine + H2O = 2 D-alanine</text>
        <dbReference type="Rhea" id="RHEA:20661"/>
        <dbReference type="ChEBI" id="CHEBI:15377"/>
        <dbReference type="ChEBI" id="CHEBI:57416"/>
        <dbReference type="ChEBI" id="CHEBI:57822"/>
        <dbReference type="EC" id="3.4.13.22"/>
    </reaction>
</comment>
<comment type="similarity">
    <text evidence="9 10">Belongs to the peptidase M15D family.</text>
</comment>
<dbReference type="InterPro" id="IPR009045">
    <property type="entry name" value="Zn_M74/Hedgehog-like"/>
</dbReference>
<dbReference type="GO" id="GO:0160237">
    <property type="term" value="F:D-Ala-D-Ala dipeptidase activity"/>
    <property type="evidence" value="ECO:0007669"/>
    <property type="project" value="UniProtKB-EC"/>
</dbReference>
<feature type="binding site" evidence="9">
    <location>
        <position position="216"/>
    </location>
    <ligand>
        <name>Zn(2+)</name>
        <dbReference type="ChEBI" id="CHEBI:29105"/>
        <note>catalytic</note>
    </ligand>
</feature>
<feature type="site" description="Transition state stabilizer" evidence="9">
    <location>
        <position position="100"/>
    </location>
</feature>
<feature type="signal peptide" evidence="11">
    <location>
        <begin position="1"/>
        <end position="25"/>
    </location>
</feature>
<evidence type="ECO:0000313" key="12">
    <source>
        <dbReference type="EMBL" id="ABK16209.1"/>
    </source>
</evidence>
<dbReference type="KEGG" id="sfu:Sfum_0509"/>
<dbReference type="InParanoid" id="A0LFK7"/>
<dbReference type="InterPro" id="IPR000755">
    <property type="entry name" value="A_A_dipeptidase"/>
</dbReference>
<dbReference type="EC" id="3.4.13.22" evidence="9 10"/>
<feature type="binding site" evidence="9">
    <location>
        <position position="152"/>
    </location>
    <ligand>
        <name>Zn(2+)</name>
        <dbReference type="ChEBI" id="CHEBI:29105"/>
        <note>catalytic</note>
    </ligand>
</feature>